<comment type="caution">
    <text evidence="1">The sequence shown here is derived from an EMBL/GenBank/DDBJ whole genome shotgun (WGS) entry which is preliminary data.</text>
</comment>
<dbReference type="EMBL" id="JASBWV010000001">
    <property type="protein sequence ID" value="KAJ9128046.1"/>
    <property type="molecule type" value="Genomic_DNA"/>
</dbReference>
<sequence>MPLIATASYPHVMNGLFAPDAKQPVFLVFYSAITPSTGQMWCPDCRDVESTVKTTFDEPDKPKAVIIWLEREEWRKRDNEARAKWNVQNLPTILRLQDGKETGRLVESEILDARKLQRLVQNE</sequence>
<evidence type="ECO:0000313" key="2">
    <source>
        <dbReference type="Proteomes" id="UP001234202"/>
    </source>
</evidence>
<keyword evidence="2" id="KW-1185">Reference proteome</keyword>
<reference evidence="1" key="1">
    <citation type="submission" date="2023-04" db="EMBL/GenBank/DDBJ databases">
        <title>Draft Genome sequencing of Naganishia species isolated from polar environments using Oxford Nanopore Technology.</title>
        <authorList>
            <person name="Leo P."/>
            <person name="Venkateswaran K."/>
        </authorList>
    </citation>
    <scope>NUCLEOTIDE SEQUENCE</scope>
    <source>
        <strain evidence="1">DBVPG 5303</strain>
    </source>
</reference>
<name>A0ACC2XWN2_9TREE</name>
<accession>A0ACC2XWN2</accession>
<protein>
    <submittedName>
        <fullName evidence="1">Uncharacterized protein</fullName>
    </submittedName>
</protein>
<organism evidence="1 2">
    <name type="scientific">Naganishia onofrii</name>
    <dbReference type="NCBI Taxonomy" id="1851511"/>
    <lineage>
        <taxon>Eukaryota</taxon>
        <taxon>Fungi</taxon>
        <taxon>Dikarya</taxon>
        <taxon>Basidiomycota</taxon>
        <taxon>Agaricomycotina</taxon>
        <taxon>Tremellomycetes</taxon>
        <taxon>Filobasidiales</taxon>
        <taxon>Filobasidiaceae</taxon>
        <taxon>Naganishia</taxon>
    </lineage>
</organism>
<proteinExistence type="predicted"/>
<dbReference type="Proteomes" id="UP001234202">
    <property type="component" value="Unassembled WGS sequence"/>
</dbReference>
<evidence type="ECO:0000313" key="1">
    <source>
        <dbReference type="EMBL" id="KAJ9128046.1"/>
    </source>
</evidence>
<gene>
    <name evidence="1" type="ORF">QFC24_000337</name>
</gene>